<dbReference type="EMBL" id="JAEHOE010000170">
    <property type="protein sequence ID" value="KAG2483642.1"/>
    <property type="molecule type" value="Genomic_DNA"/>
</dbReference>
<sequence>MGGLGPMITPDVVGEMHGLMGHIKEKGPDGLAKMLSHQHYPTGMHLRHWHTLVCAVDDEDDTVFSLMEMRAEDETGKPRSFYQILKTEWMLDDVSRAATHLLERGQWDKAMVPPTGPDTAAFLPPFTAPIMAPMGSGLGAEQLKASSRTWCRARCSGADARALMDPLVAPEFRMWDAYGMLPNKADMEGDSMKAGAVYRMLEANKAEYDVEIAPIDVAASNTHNVVFMHLRCSMKPRGSAKPAAHMECMEMDVYNPQGQLAQVWMFRDASEAEKHMVQQRQQAALRAAADAEDEERSEAEGKTKAKPAKGGCC</sequence>
<protein>
    <recommendedName>
        <fullName evidence="4">SnoaL-like domain-containing protein</fullName>
    </recommendedName>
</protein>
<proteinExistence type="predicted"/>
<evidence type="ECO:0000256" key="1">
    <source>
        <dbReference type="SAM" id="MobiDB-lite"/>
    </source>
</evidence>
<dbReference type="Proteomes" id="UP000612055">
    <property type="component" value="Unassembled WGS sequence"/>
</dbReference>
<reference evidence="2" key="1">
    <citation type="journal article" date="2020" name="bioRxiv">
        <title>Comparative genomics of Chlamydomonas.</title>
        <authorList>
            <person name="Craig R.J."/>
            <person name="Hasan A.R."/>
            <person name="Ness R.W."/>
            <person name="Keightley P.D."/>
        </authorList>
    </citation>
    <scope>NUCLEOTIDE SEQUENCE</scope>
    <source>
        <strain evidence="2">CCAP 11/70</strain>
    </source>
</reference>
<keyword evidence="3" id="KW-1185">Reference proteome</keyword>
<accession>A0A836BP81</accession>
<dbReference type="AlphaFoldDB" id="A0A836BP81"/>
<name>A0A836BP81_9CHLO</name>
<organism evidence="2 3">
    <name type="scientific">Edaphochlamys debaryana</name>
    <dbReference type="NCBI Taxonomy" id="47281"/>
    <lineage>
        <taxon>Eukaryota</taxon>
        <taxon>Viridiplantae</taxon>
        <taxon>Chlorophyta</taxon>
        <taxon>core chlorophytes</taxon>
        <taxon>Chlorophyceae</taxon>
        <taxon>CS clade</taxon>
        <taxon>Chlamydomonadales</taxon>
        <taxon>Chlamydomonadales incertae sedis</taxon>
        <taxon>Edaphochlamys</taxon>
    </lineage>
</organism>
<evidence type="ECO:0008006" key="4">
    <source>
        <dbReference type="Google" id="ProtNLM"/>
    </source>
</evidence>
<dbReference type="OrthoDB" id="539050at2759"/>
<evidence type="ECO:0000313" key="2">
    <source>
        <dbReference type="EMBL" id="KAG2483642.1"/>
    </source>
</evidence>
<comment type="caution">
    <text evidence="2">The sequence shown here is derived from an EMBL/GenBank/DDBJ whole genome shotgun (WGS) entry which is preliminary data.</text>
</comment>
<gene>
    <name evidence="2" type="ORF">HYH03_017519</name>
</gene>
<feature type="region of interest" description="Disordered" evidence="1">
    <location>
        <begin position="281"/>
        <end position="313"/>
    </location>
</feature>
<evidence type="ECO:0000313" key="3">
    <source>
        <dbReference type="Proteomes" id="UP000612055"/>
    </source>
</evidence>